<protein>
    <submittedName>
        <fullName evidence="1">Uncharacterized protein</fullName>
    </submittedName>
</protein>
<evidence type="ECO:0000313" key="1">
    <source>
        <dbReference type="EMBL" id="KDS36179.1"/>
    </source>
</evidence>
<dbReference type="EMBL" id="JNHK01000091">
    <property type="protein sequence ID" value="KDS36179.1"/>
    <property type="molecule type" value="Genomic_DNA"/>
</dbReference>
<comment type="caution">
    <text evidence="1">The sequence shown here is derived from an EMBL/GenBank/DDBJ whole genome shotgun (WGS) entry which is preliminary data.</text>
</comment>
<name>A0AB34L8T0_PARDI</name>
<dbReference type="Proteomes" id="UP000027850">
    <property type="component" value="Unassembled WGS sequence"/>
</dbReference>
<accession>A0AB34L8T0</accession>
<sequence length="53" mass="6069">MIFSCLIVFDVFEAFMDLSVRAYAINVDLNIASKKKSLPRGICKKREGTMWVL</sequence>
<evidence type="ECO:0000313" key="2">
    <source>
        <dbReference type="Proteomes" id="UP000027850"/>
    </source>
</evidence>
<dbReference type="AlphaFoldDB" id="A0AB34L8T0"/>
<organism evidence="1 2">
    <name type="scientific">Parabacteroides distasonis str. 3776 D15 i</name>
    <dbReference type="NCBI Taxonomy" id="1339342"/>
    <lineage>
        <taxon>Bacteria</taxon>
        <taxon>Pseudomonadati</taxon>
        <taxon>Bacteroidota</taxon>
        <taxon>Bacteroidia</taxon>
        <taxon>Bacteroidales</taxon>
        <taxon>Tannerellaceae</taxon>
        <taxon>Parabacteroides</taxon>
    </lineage>
</organism>
<gene>
    <name evidence="1" type="ORF">M091_1466</name>
</gene>
<proteinExistence type="predicted"/>
<reference evidence="1 2" key="1">
    <citation type="submission" date="2014-04" db="EMBL/GenBank/DDBJ databases">
        <authorList>
            <person name="Sears C."/>
            <person name="Carroll K."/>
            <person name="Sack B.R."/>
            <person name="Qadri F."/>
            <person name="Myers L.L."/>
            <person name="Chung G.-T."/>
            <person name="Escheverria P."/>
            <person name="Fraser C.M."/>
            <person name="Sadzewicz L."/>
            <person name="Shefchek K.A."/>
            <person name="Tallon L."/>
            <person name="Das S.P."/>
            <person name="Daugherty S."/>
            <person name="Mongodin E.F."/>
        </authorList>
    </citation>
    <scope>NUCLEOTIDE SEQUENCE [LARGE SCALE GENOMIC DNA]</scope>
    <source>
        <strain evidence="1 2">3776 D15 i</strain>
    </source>
</reference>